<dbReference type="InterPro" id="IPR029058">
    <property type="entry name" value="AB_hydrolase_fold"/>
</dbReference>
<dbReference type="Gene3D" id="3.40.50.1820">
    <property type="entry name" value="alpha/beta hydrolase"/>
    <property type="match status" value="1"/>
</dbReference>
<evidence type="ECO:0000313" key="2">
    <source>
        <dbReference type="EMBL" id="MDP0588526.1"/>
    </source>
</evidence>
<dbReference type="GO" id="GO:0016787">
    <property type="term" value="F:hydrolase activity"/>
    <property type="evidence" value="ECO:0007669"/>
    <property type="project" value="UniProtKB-KW"/>
</dbReference>
<evidence type="ECO:0000259" key="1">
    <source>
        <dbReference type="Pfam" id="PF20408"/>
    </source>
</evidence>
<dbReference type="AlphaFoldDB" id="A0AA90SM50"/>
<organism evidence="2 3">
    <name type="scientific">Candidatus Endonucleibacter bathymodioli</name>
    <dbReference type="NCBI Taxonomy" id="539814"/>
    <lineage>
        <taxon>Bacteria</taxon>
        <taxon>Pseudomonadati</taxon>
        <taxon>Pseudomonadota</taxon>
        <taxon>Gammaproteobacteria</taxon>
        <taxon>Oceanospirillales</taxon>
        <taxon>Endozoicomonadaceae</taxon>
        <taxon>Candidatus Endonucleibacter</taxon>
    </lineage>
</organism>
<accession>A0AA90SM50</accession>
<keyword evidence="3" id="KW-1185">Reference proteome</keyword>
<dbReference type="SUPFAM" id="SSF53474">
    <property type="entry name" value="alpha/beta-Hydrolases"/>
    <property type="match status" value="1"/>
</dbReference>
<dbReference type="PANTHER" id="PTHR13136:SF11">
    <property type="entry name" value="TESTIS-EXPRESSED PROTEIN 30"/>
    <property type="match status" value="1"/>
</dbReference>
<comment type="caution">
    <text evidence="2">The sequence shown here is derived from an EMBL/GenBank/DDBJ whole genome shotgun (WGS) entry which is preliminary data.</text>
</comment>
<dbReference type="Proteomes" id="UP001178148">
    <property type="component" value="Unassembled WGS sequence"/>
</dbReference>
<name>A0AA90SM50_9GAMM</name>
<proteinExistence type="predicted"/>
<protein>
    <submittedName>
        <fullName evidence="2">Alpha/beta hydrolase</fullName>
    </submittedName>
</protein>
<dbReference type="Pfam" id="PF20408">
    <property type="entry name" value="Abhydrolase_11"/>
    <property type="match status" value="1"/>
</dbReference>
<keyword evidence="2" id="KW-0378">Hydrolase</keyword>
<dbReference type="InterPro" id="IPR026555">
    <property type="entry name" value="NSL3/Tex30"/>
</dbReference>
<evidence type="ECO:0000313" key="3">
    <source>
        <dbReference type="Proteomes" id="UP001178148"/>
    </source>
</evidence>
<gene>
    <name evidence="2" type="ORF">QS748_04780</name>
</gene>
<dbReference type="EMBL" id="JASXSV010000005">
    <property type="protein sequence ID" value="MDP0588526.1"/>
    <property type="molecule type" value="Genomic_DNA"/>
</dbReference>
<sequence>MDNNLIWNKAGDYSPLLILAHGAGAGMDSAFMVTMATLLCERNITVVRFNFPYMQQQQATGRKRPPDRKPKLIECWNEVIKQVKTRSSAPIFIGGKSMGGRIATMLEPDTMSKLLVSGVICIGYPFYGAGKQDNPRIEHLKTVLLPHLIIQGDRDTMGNITTVLTYPLSKLIDIYWLKDGSHDLCPRKSSGLTHNQHLDKAAEVISNFIHDKQNRYTY</sequence>
<dbReference type="PANTHER" id="PTHR13136">
    <property type="entry name" value="TESTIS DEVELOPMENT PROTEIN PRTD"/>
    <property type="match status" value="1"/>
</dbReference>
<feature type="domain" description="KANL3/Tex30 alpha/beta hydrolase-like" evidence="1">
    <location>
        <begin position="16"/>
        <end position="209"/>
    </location>
</feature>
<dbReference type="InterPro" id="IPR046879">
    <property type="entry name" value="KANL3/Tex30_Abhydrolase"/>
</dbReference>
<reference evidence="2 3" key="1">
    <citation type="journal article" date="2023" name="bioRxiv">
        <title>An intranuclear bacterial parasite of deep-sea mussels expresses apoptosis inhibitors acquired from its host.</title>
        <authorList>
            <person name="Gonzalez Porras M.A."/>
            <person name="Assie A."/>
            <person name="Tietjen M."/>
            <person name="Violette M."/>
            <person name="Kleiner M."/>
            <person name="Gruber-Vodicka H."/>
            <person name="Dubilier N."/>
            <person name="Leisch N."/>
        </authorList>
    </citation>
    <scope>NUCLEOTIDE SEQUENCE [LARGE SCALE GENOMIC DNA]</scope>
    <source>
        <strain evidence="2">IAP13</strain>
    </source>
</reference>